<accession>A0A5B6WGI8</accession>
<feature type="domain" description="Reverse transcriptase" evidence="1">
    <location>
        <begin position="23"/>
        <end position="236"/>
    </location>
</feature>
<dbReference type="EMBL" id="SMMG02000003">
    <property type="protein sequence ID" value="KAA3480298.1"/>
    <property type="molecule type" value="Genomic_DNA"/>
</dbReference>
<organism evidence="2 3">
    <name type="scientific">Gossypium australe</name>
    <dbReference type="NCBI Taxonomy" id="47621"/>
    <lineage>
        <taxon>Eukaryota</taxon>
        <taxon>Viridiplantae</taxon>
        <taxon>Streptophyta</taxon>
        <taxon>Embryophyta</taxon>
        <taxon>Tracheophyta</taxon>
        <taxon>Spermatophyta</taxon>
        <taxon>Magnoliopsida</taxon>
        <taxon>eudicotyledons</taxon>
        <taxon>Gunneridae</taxon>
        <taxon>Pentapetalae</taxon>
        <taxon>rosids</taxon>
        <taxon>malvids</taxon>
        <taxon>Malvales</taxon>
        <taxon>Malvaceae</taxon>
        <taxon>Malvoideae</taxon>
        <taxon>Gossypium</taxon>
    </lineage>
</organism>
<evidence type="ECO:0000313" key="2">
    <source>
        <dbReference type="EMBL" id="KAA3480298.1"/>
    </source>
</evidence>
<dbReference type="InterPro" id="IPR052343">
    <property type="entry name" value="Retrotransposon-Effector_Assoc"/>
</dbReference>
<gene>
    <name evidence="2" type="ORF">EPI10_020744</name>
</gene>
<evidence type="ECO:0000313" key="3">
    <source>
        <dbReference type="Proteomes" id="UP000325315"/>
    </source>
</evidence>
<dbReference type="Proteomes" id="UP000325315">
    <property type="component" value="Unassembled WGS sequence"/>
</dbReference>
<evidence type="ECO:0000259" key="1">
    <source>
        <dbReference type="Pfam" id="PF00078"/>
    </source>
</evidence>
<sequence length="290" mass="33176">MMREFSITEKLERSINSSFITLIPKNENPIEISEFRPICLVSSLYKIVAKEISEVIGGVVSDTQCAFIRGRQIFDGILIANEVIHLIKKKDVVGGSLIFKLDLSKAYDCVRWDFLELVLLKMGFGVRWTRWVHECVSTARAAVLINGAARRRTISFSIRYGAKVLHLLLVEAETLGIIEGIKNVIPGLSIPHLQFADDTILFLRADEDVVRNSKYILRCFEIFSRLSINFSKSCIVGFDIDEEFLWRLFAGVRLGNYHLIISEFLLGLIRRRFLRWKISLSFLVGSYCAY</sequence>
<dbReference type="Pfam" id="PF00078">
    <property type="entry name" value="RVT_1"/>
    <property type="match status" value="1"/>
</dbReference>
<reference evidence="3" key="1">
    <citation type="journal article" date="2019" name="Plant Biotechnol. J.">
        <title>Genome sequencing of the Australian wild diploid species Gossypium australe highlights disease resistance and delayed gland morphogenesis.</title>
        <authorList>
            <person name="Cai Y."/>
            <person name="Cai X."/>
            <person name="Wang Q."/>
            <person name="Wang P."/>
            <person name="Zhang Y."/>
            <person name="Cai C."/>
            <person name="Xu Y."/>
            <person name="Wang K."/>
            <person name="Zhou Z."/>
            <person name="Wang C."/>
            <person name="Geng S."/>
            <person name="Li B."/>
            <person name="Dong Q."/>
            <person name="Hou Y."/>
            <person name="Wang H."/>
            <person name="Ai P."/>
            <person name="Liu Z."/>
            <person name="Yi F."/>
            <person name="Sun M."/>
            <person name="An G."/>
            <person name="Cheng J."/>
            <person name="Zhang Y."/>
            <person name="Shi Q."/>
            <person name="Xie Y."/>
            <person name="Shi X."/>
            <person name="Chang Y."/>
            <person name="Huang F."/>
            <person name="Chen Y."/>
            <person name="Hong S."/>
            <person name="Mi L."/>
            <person name="Sun Q."/>
            <person name="Zhang L."/>
            <person name="Zhou B."/>
            <person name="Peng R."/>
            <person name="Zhang X."/>
            <person name="Liu F."/>
        </authorList>
    </citation>
    <scope>NUCLEOTIDE SEQUENCE [LARGE SCALE GENOMIC DNA]</scope>
    <source>
        <strain evidence="3">cv. PA1801</strain>
    </source>
</reference>
<proteinExistence type="predicted"/>
<comment type="caution">
    <text evidence="2">The sequence shown here is derived from an EMBL/GenBank/DDBJ whole genome shotgun (WGS) entry which is preliminary data.</text>
</comment>
<dbReference type="PANTHER" id="PTHR46890">
    <property type="entry name" value="NON-LTR RETROLELEMENT REVERSE TRANSCRIPTASE-LIKE PROTEIN-RELATED"/>
    <property type="match status" value="1"/>
</dbReference>
<dbReference type="OrthoDB" id="1934719at2759"/>
<dbReference type="InterPro" id="IPR000477">
    <property type="entry name" value="RT_dom"/>
</dbReference>
<keyword evidence="3" id="KW-1185">Reference proteome</keyword>
<dbReference type="CDD" id="cd01650">
    <property type="entry name" value="RT_nLTR_like"/>
    <property type="match status" value="1"/>
</dbReference>
<dbReference type="PANTHER" id="PTHR46890:SF49">
    <property type="entry name" value="RNA-DIRECTED DNA POLYMERASE"/>
    <property type="match status" value="1"/>
</dbReference>
<dbReference type="AlphaFoldDB" id="A0A5B6WGI8"/>
<name>A0A5B6WGI8_9ROSI</name>
<protein>
    <submittedName>
        <fullName evidence="2">Retrovirus-related Pol polyprotein LINE-1</fullName>
    </submittedName>
</protein>